<evidence type="ECO:0000259" key="6">
    <source>
        <dbReference type="Pfam" id="PF00370"/>
    </source>
</evidence>
<dbReference type="InterPro" id="IPR043129">
    <property type="entry name" value="ATPase_NBD"/>
</dbReference>
<accession>A0ABV5KG51</accession>
<comment type="similarity">
    <text evidence="1 5">Belongs to the FGGY kinase family.</text>
</comment>
<dbReference type="InterPro" id="IPR018483">
    <property type="entry name" value="Carb_kinase_FGGY_CS"/>
</dbReference>
<dbReference type="GO" id="GO:0016301">
    <property type="term" value="F:kinase activity"/>
    <property type="evidence" value="ECO:0007669"/>
    <property type="project" value="UniProtKB-KW"/>
</dbReference>
<evidence type="ECO:0000256" key="3">
    <source>
        <dbReference type="ARBA" id="ARBA00022679"/>
    </source>
</evidence>
<evidence type="ECO:0000259" key="7">
    <source>
        <dbReference type="Pfam" id="PF02782"/>
    </source>
</evidence>
<dbReference type="InterPro" id="IPR050406">
    <property type="entry name" value="FGGY_Carb_Kinase"/>
</dbReference>
<dbReference type="Proteomes" id="UP001589750">
    <property type="component" value="Unassembled WGS sequence"/>
</dbReference>
<evidence type="ECO:0000256" key="4">
    <source>
        <dbReference type="ARBA" id="ARBA00022777"/>
    </source>
</evidence>
<dbReference type="Pfam" id="PF00370">
    <property type="entry name" value="FGGY_N"/>
    <property type="match status" value="1"/>
</dbReference>
<evidence type="ECO:0000313" key="8">
    <source>
        <dbReference type="EMBL" id="MFB9315724.1"/>
    </source>
</evidence>
<dbReference type="InterPro" id="IPR018484">
    <property type="entry name" value="FGGY_N"/>
</dbReference>
<comment type="caution">
    <text evidence="8">The sequence shown here is derived from an EMBL/GenBank/DDBJ whole genome shotgun (WGS) entry which is preliminary data.</text>
</comment>
<protein>
    <submittedName>
        <fullName evidence="8">FGGY-family carbohydrate kinase</fullName>
    </submittedName>
</protein>
<evidence type="ECO:0000256" key="1">
    <source>
        <dbReference type="ARBA" id="ARBA00009156"/>
    </source>
</evidence>
<reference evidence="8 9" key="1">
    <citation type="submission" date="2024-09" db="EMBL/GenBank/DDBJ databases">
        <authorList>
            <person name="Sun Q."/>
            <person name="Mori K."/>
        </authorList>
    </citation>
    <scope>NUCLEOTIDE SEQUENCE [LARGE SCALE GENOMIC DNA]</scope>
    <source>
        <strain evidence="8 9">JCM 9626</strain>
    </source>
</reference>
<dbReference type="InterPro" id="IPR018485">
    <property type="entry name" value="FGGY_C"/>
</dbReference>
<keyword evidence="4 5" id="KW-0418">Kinase</keyword>
<keyword evidence="9" id="KW-1185">Reference proteome</keyword>
<dbReference type="PROSITE" id="PS00445">
    <property type="entry name" value="FGGY_KINASES_2"/>
    <property type="match status" value="1"/>
</dbReference>
<proteinExistence type="inferred from homology"/>
<keyword evidence="3 5" id="KW-0808">Transferase</keyword>
<dbReference type="SUPFAM" id="SSF53067">
    <property type="entry name" value="Actin-like ATPase domain"/>
    <property type="match status" value="2"/>
</dbReference>
<keyword evidence="2" id="KW-0119">Carbohydrate metabolism</keyword>
<evidence type="ECO:0000256" key="5">
    <source>
        <dbReference type="RuleBase" id="RU003733"/>
    </source>
</evidence>
<dbReference type="RefSeq" id="WP_140011790.1">
    <property type="nucleotide sequence ID" value="NZ_JBHMDG010000043.1"/>
</dbReference>
<dbReference type="PIRSF" id="PIRSF000538">
    <property type="entry name" value="GlpK"/>
    <property type="match status" value="1"/>
</dbReference>
<dbReference type="PROSITE" id="PS00933">
    <property type="entry name" value="FGGY_KINASES_1"/>
    <property type="match status" value="1"/>
</dbReference>
<name>A0ABV5KG51_9ACTN</name>
<dbReference type="InterPro" id="IPR000577">
    <property type="entry name" value="Carb_kinase_FGGY"/>
</dbReference>
<evidence type="ECO:0000256" key="2">
    <source>
        <dbReference type="ARBA" id="ARBA00022629"/>
    </source>
</evidence>
<gene>
    <name evidence="8" type="ORF">ACFFRI_21955</name>
</gene>
<keyword evidence="2" id="KW-0859">Xylose metabolism</keyword>
<dbReference type="EMBL" id="JBHMDG010000043">
    <property type="protein sequence ID" value="MFB9315724.1"/>
    <property type="molecule type" value="Genomic_DNA"/>
</dbReference>
<feature type="domain" description="Carbohydrate kinase FGGY C-terminal" evidence="7">
    <location>
        <begin position="242"/>
        <end position="425"/>
    </location>
</feature>
<organism evidence="8 9">
    <name type="scientific">Nocardioides plantarum</name>
    <dbReference type="NCBI Taxonomy" id="29299"/>
    <lineage>
        <taxon>Bacteria</taxon>
        <taxon>Bacillati</taxon>
        <taxon>Actinomycetota</taxon>
        <taxon>Actinomycetes</taxon>
        <taxon>Propionibacteriales</taxon>
        <taxon>Nocardioidaceae</taxon>
        <taxon>Nocardioides</taxon>
    </lineage>
</organism>
<evidence type="ECO:0000313" key="9">
    <source>
        <dbReference type="Proteomes" id="UP001589750"/>
    </source>
</evidence>
<dbReference type="Pfam" id="PF02782">
    <property type="entry name" value="FGGY_C"/>
    <property type="match status" value="1"/>
</dbReference>
<dbReference type="PANTHER" id="PTHR43095">
    <property type="entry name" value="SUGAR KINASE"/>
    <property type="match status" value="1"/>
</dbReference>
<sequence length="464" mass="46996">MTLVLGIDSSTQSTKAVLVDADDGTVVEARSAAHPAGTEVDPRAWLEAVDTVTAGLLERAAAVAVGGQQHGMVALDAEGLPVRDALLWNDVRSGAAARELVAEMGGPQACAERIGSVLVASFTATKLRWLRDHEPERAAQVASVLLPHDYVSRHLAAPGTPAFTDRGDASGTGYFSSTADDGVGAWLPDLAVAALGHDFERPVVAVSGVPAGHTASGAVLGAGTGDNMGAALGLQLTRTDVLISIGTSGVVSAVSGVPVADGTGVVTGFADADRGWLPMVTTMNAAGVLALQARWLGVDLDELADLALSAAPGAGGVTVLPYYGGERTPNLPDATGTWTGLTPATTRADLARAAFEGMVCSLADAVDALAAFTGVVPERVLMVGGATRSPALRALAPAVLGRPVLVPPEGEYVALGAARQAAWALSGGSAAPTWSLPGTVELVADPTPHVRDRYAEARVMTQPP</sequence>
<dbReference type="Gene3D" id="3.30.420.40">
    <property type="match status" value="2"/>
</dbReference>
<dbReference type="PANTHER" id="PTHR43095:SF5">
    <property type="entry name" value="XYLULOSE KINASE"/>
    <property type="match status" value="1"/>
</dbReference>
<feature type="domain" description="Carbohydrate kinase FGGY N-terminal" evidence="6">
    <location>
        <begin position="4"/>
        <end position="175"/>
    </location>
</feature>